<keyword evidence="7" id="KW-1185">Reference proteome</keyword>
<dbReference type="Gene3D" id="3.40.50.1220">
    <property type="entry name" value="TPP-binding domain"/>
    <property type="match status" value="1"/>
</dbReference>
<dbReference type="PANTHER" id="PTHR11085:SF4">
    <property type="entry name" value="NAD-DEPENDENT PROTEIN DEACYLASE"/>
    <property type="match status" value="1"/>
</dbReference>
<comment type="caution">
    <text evidence="6">The sequence shown here is derived from an EMBL/GenBank/DDBJ whole genome shotgun (WGS) entry which is preliminary data.</text>
</comment>
<dbReference type="EC" id="2.3.1.286" evidence="1"/>
<evidence type="ECO:0000256" key="2">
    <source>
        <dbReference type="ARBA" id="ARBA00022679"/>
    </source>
</evidence>
<feature type="binding site" evidence="4">
    <location>
        <position position="195"/>
    </location>
    <ligand>
        <name>Zn(2+)</name>
        <dbReference type="ChEBI" id="CHEBI:29105"/>
    </ligand>
</feature>
<evidence type="ECO:0000313" key="7">
    <source>
        <dbReference type="Proteomes" id="UP000823486"/>
    </source>
</evidence>
<dbReference type="PROSITE" id="PS50305">
    <property type="entry name" value="SIRTUIN"/>
    <property type="match status" value="1"/>
</dbReference>
<sequence length="290" mass="32594">MDHTELEQAVKKLARDAAARIHFQSTADEISIQQLKTVIQKADRIAVLTGAGISTMSGIPDYRSVAFGMWNKKPDIVDKLNERTFQDDPKEFWYSFYELLQSTLSEVMPDRSHESLIAALNAIEPNEGHELFAWLEKCKEKEVSIITQNVDGLHQQAGNSHVIEFHGNIRECVCSHCGLTYNLADVLQPNKVPQCKCGGFLRPDAVFFGDRVRGFAEARAAVGDADLVIIAGTSLQVYPFNELPEFVSSESKLVLINREVIEEERIFDLILLGNIAKISRKVMNNLDWDD</sequence>
<name>A0ABS2QGD9_9BACI</name>
<dbReference type="PANTHER" id="PTHR11085">
    <property type="entry name" value="NAD-DEPENDENT PROTEIN DEACYLASE SIRTUIN-5, MITOCHONDRIAL-RELATED"/>
    <property type="match status" value="1"/>
</dbReference>
<accession>A0ABS2QGD9</accession>
<feature type="domain" description="Deacetylase sirtuin-type" evidence="5">
    <location>
        <begin position="25"/>
        <end position="289"/>
    </location>
</feature>
<dbReference type="CDD" id="cd01407">
    <property type="entry name" value="SIR2-fam"/>
    <property type="match status" value="1"/>
</dbReference>
<protein>
    <recommendedName>
        <fullName evidence="1">protein acetyllysine N-acetyltransferase</fullName>
        <ecNumber evidence="1">2.3.1.286</ecNumber>
    </recommendedName>
</protein>
<dbReference type="Pfam" id="PF02146">
    <property type="entry name" value="SIR2"/>
    <property type="match status" value="1"/>
</dbReference>
<evidence type="ECO:0000256" key="1">
    <source>
        <dbReference type="ARBA" id="ARBA00012928"/>
    </source>
</evidence>
<dbReference type="GO" id="GO:0016787">
    <property type="term" value="F:hydrolase activity"/>
    <property type="evidence" value="ECO:0007669"/>
    <property type="project" value="UniProtKB-KW"/>
</dbReference>
<feature type="binding site" evidence="4">
    <location>
        <position position="197"/>
    </location>
    <ligand>
        <name>Zn(2+)</name>
        <dbReference type="ChEBI" id="CHEBI:29105"/>
    </ligand>
</feature>
<dbReference type="Gene3D" id="3.30.1600.10">
    <property type="entry name" value="SIR2/SIRT2 'Small Domain"/>
    <property type="match status" value="1"/>
</dbReference>
<proteinExistence type="predicted"/>
<keyword evidence="4" id="KW-0862">Zinc</keyword>
<feature type="active site" description="Proton acceptor" evidence="4">
    <location>
        <position position="166"/>
    </location>
</feature>
<dbReference type="InterPro" id="IPR050134">
    <property type="entry name" value="NAD-dep_sirtuin_deacylases"/>
</dbReference>
<dbReference type="InterPro" id="IPR029035">
    <property type="entry name" value="DHS-like_NAD/FAD-binding_dom"/>
</dbReference>
<evidence type="ECO:0000313" key="6">
    <source>
        <dbReference type="EMBL" id="MBM7691553.1"/>
    </source>
</evidence>
<dbReference type="InterPro" id="IPR026591">
    <property type="entry name" value="Sirtuin_cat_small_dom_sf"/>
</dbReference>
<keyword evidence="2" id="KW-0808">Transferase</keyword>
<keyword evidence="6" id="KW-0378">Hydrolase</keyword>
<feature type="binding site" evidence="4">
    <location>
        <position position="174"/>
    </location>
    <ligand>
        <name>Zn(2+)</name>
        <dbReference type="ChEBI" id="CHEBI:29105"/>
    </ligand>
</feature>
<dbReference type="SUPFAM" id="SSF52467">
    <property type="entry name" value="DHS-like NAD/FAD-binding domain"/>
    <property type="match status" value="1"/>
</dbReference>
<dbReference type="RefSeq" id="WP_204539311.1">
    <property type="nucleotide sequence ID" value="NZ_JAFBFI010000003.1"/>
</dbReference>
<gene>
    <name evidence="6" type="ORF">JOC77_000960</name>
</gene>
<evidence type="ECO:0000259" key="5">
    <source>
        <dbReference type="PROSITE" id="PS50305"/>
    </source>
</evidence>
<keyword evidence="4" id="KW-0479">Metal-binding</keyword>
<organism evidence="6 7">
    <name type="scientific">Peribacillus deserti</name>
    <dbReference type="NCBI Taxonomy" id="673318"/>
    <lineage>
        <taxon>Bacteria</taxon>
        <taxon>Bacillati</taxon>
        <taxon>Bacillota</taxon>
        <taxon>Bacilli</taxon>
        <taxon>Bacillales</taxon>
        <taxon>Bacillaceae</taxon>
        <taxon>Peribacillus</taxon>
    </lineage>
</organism>
<dbReference type="InterPro" id="IPR003000">
    <property type="entry name" value="Sirtuin"/>
</dbReference>
<dbReference type="Proteomes" id="UP000823486">
    <property type="component" value="Unassembled WGS sequence"/>
</dbReference>
<dbReference type="EMBL" id="JAFBFI010000003">
    <property type="protein sequence ID" value="MBM7691553.1"/>
    <property type="molecule type" value="Genomic_DNA"/>
</dbReference>
<evidence type="ECO:0000256" key="4">
    <source>
        <dbReference type="PROSITE-ProRule" id="PRU00236"/>
    </source>
</evidence>
<evidence type="ECO:0000256" key="3">
    <source>
        <dbReference type="ARBA" id="ARBA00023027"/>
    </source>
</evidence>
<feature type="binding site" evidence="4">
    <location>
        <position position="177"/>
    </location>
    <ligand>
        <name>Zn(2+)</name>
        <dbReference type="ChEBI" id="CHEBI:29105"/>
    </ligand>
</feature>
<dbReference type="InterPro" id="IPR026590">
    <property type="entry name" value="Ssirtuin_cat_dom"/>
</dbReference>
<keyword evidence="3" id="KW-0520">NAD</keyword>
<reference evidence="6 7" key="1">
    <citation type="submission" date="2021-01" db="EMBL/GenBank/DDBJ databases">
        <title>Genomic Encyclopedia of Type Strains, Phase IV (KMG-IV): sequencing the most valuable type-strain genomes for metagenomic binning, comparative biology and taxonomic classification.</title>
        <authorList>
            <person name="Goeker M."/>
        </authorList>
    </citation>
    <scope>NUCLEOTIDE SEQUENCE [LARGE SCALE GENOMIC DNA]</scope>
    <source>
        <strain evidence="6 7">DSM 105482</strain>
    </source>
</reference>